<evidence type="ECO:0000256" key="1">
    <source>
        <dbReference type="SAM" id="MobiDB-lite"/>
    </source>
</evidence>
<comment type="caution">
    <text evidence="3">The sequence shown here is derived from an EMBL/GenBank/DDBJ whole genome shotgun (WGS) entry which is preliminary data.</text>
</comment>
<reference evidence="3 4" key="1">
    <citation type="submission" date="2023-04" db="EMBL/GenBank/DDBJ databases">
        <title>Genome of Basidiobolus ranarum AG-B5.</title>
        <authorList>
            <person name="Stajich J.E."/>
            <person name="Carter-House D."/>
            <person name="Gryganskyi A."/>
        </authorList>
    </citation>
    <scope>NUCLEOTIDE SEQUENCE [LARGE SCALE GENOMIC DNA]</scope>
    <source>
        <strain evidence="3 4">AG-B5</strain>
    </source>
</reference>
<feature type="region of interest" description="Disordered" evidence="1">
    <location>
        <begin position="150"/>
        <end position="172"/>
    </location>
</feature>
<accession>A0ABR2WL66</accession>
<keyword evidence="4" id="KW-1185">Reference proteome</keyword>
<keyword evidence="2" id="KW-1133">Transmembrane helix</keyword>
<organism evidence="3 4">
    <name type="scientific">Basidiobolus ranarum</name>
    <dbReference type="NCBI Taxonomy" id="34480"/>
    <lineage>
        <taxon>Eukaryota</taxon>
        <taxon>Fungi</taxon>
        <taxon>Fungi incertae sedis</taxon>
        <taxon>Zoopagomycota</taxon>
        <taxon>Entomophthoromycotina</taxon>
        <taxon>Basidiobolomycetes</taxon>
        <taxon>Basidiobolales</taxon>
        <taxon>Basidiobolaceae</taxon>
        <taxon>Basidiobolus</taxon>
    </lineage>
</organism>
<evidence type="ECO:0000313" key="3">
    <source>
        <dbReference type="EMBL" id="KAK9762231.1"/>
    </source>
</evidence>
<gene>
    <name evidence="3" type="ORF">K7432_012240</name>
</gene>
<dbReference type="Proteomes" id="UP001479436">
    <property type="component" value="Unassembled WGS sequence"/>
</dbReference>
<feature type="transmembrane region" description="Helical" evidence="2">
    <location>
        <begin position="47"/>
        <end position="71"/>
    </location>
</feature>
<proteinExistence type="predicted"/>
<keyword evidence="2" id="KW-0472">Membrane</keyword>
<name>A0ABR2WL66_9FUNG</name>
<sequence>MSFHYILYASGCILISGISEVKGIGLGDSAPQPSAKTDTLKSNNESRISTIVIIAYVLLAIVIFLLMIFCFKKLKYYWASRELGRRVQLATNNQDSRNPPTLESFQEALPKYSATSSQLMLPASAIDALTTTPNEGEEYELKSVTVREGTYDPRSASTQTHRSPLPGHSDER</sequence>
<evidence type="ECO:0000313" key="4">
    <source>
        <dbReference type="Proteomes" id="UP001479436"/>
    </source>
</evidence>
<dbReference type="EMBL" id="JASJQH010001041">
    <property type="protein sequence ID" value="KAK9762231.1"/>
    <property type="molecule type" value="Genomic_DNA"/>
</dbReference>
<keyword evidence="2" id="KW-0812">Transmembrane</keyword>
<evidence type="ECO:0000256" key="2">
    <source>
        <dbReference type="SAM" id="Phobius"/>
    </source>
</evidence>
<protein>
    <submittedName>
        <fullName evidence="3">Uncharacterized protein</fullName>
    </submittedName>
</protein>